<proteinExistence type="predicted"/>
<dbReference type="Gramene" id="Os08t0430800-01">
    <property type="protein sequence ID" value="Os08t0430800-01"/>
    <property type="gene ID" value="Os08g0430800"/>
</dbReference>
<dbReference type="ExpressionAtlas" id="A0A0P0XFU9">
    <property type="expression patterns" value="baseline and differential"/>
</dbReference>
<reference evidence="1 2" key="3">
    <citation type="journal article" date="2013" name="Rice">
        <title>Improvement of the Oryza sativa Nipponbare reference genome using next generation sequence and optical map data.</title>
        <authorList>
            <person name="Kawahara Y."/>
            <person name="de la Bastide M."/>
            <person name="Hamilton J.P."/>
            <person name="Kanamori H."/>
            <person name="McCombie W.R."/>
            <person name="Ouyang S."/>
            <person name="Schwartz D.C."/>
            <person name="Tanaka T."/>
            <person name="Wu J."/>
            <person name="Zhou S."/>
            <person name="Childs K.L."/>
            <person name="Davidson R.M."/>
            <person name="Lin H."/>
            <person name="Quesada-Ocampo L."/>
            <person name="Vaillancourt B."/>
            <person name="Sakai H."/>
            <person name="Lee S.S."/>
            <person name="Kim J."/>
            <person name="Numa H."/>
            <person name="Itoh T."/>
            <person name="Buell C.R."/>
            <person name="Matsumoto T."/>
        </authorList>
    </citation>
    <scope>NUCLEOTIDE SEQUENCE [LARGE SCALE GENOMIC DNA]</scope>
    <source>
        <strain evidence="2">cv. Nipponbare</strain>
    </source>
</reference>
<feature type="non-terminal residue" evidence="1">
    <location>
        <position position="1"/>
    </location>
</feature>
<protein>
    <submittedName>
        <fullName evidence="1">Os08g0430800 protein</fullName>
    </submittedName>
</protein>
<reference evidence="2" key="1">
    <citation type="journal article" date="2005" name="Nature">
        <title>The map-based sequence of the rice genome.</title>
        <authorList>
            <consortium name="International rice genome sequencing project (IRGSP)"/>
            <person name="Matsumoto T."/>
            <person name="Wu J."/>
            <person name="Kanamori H."/>
            <person name="Katayose Y."/>
            <person name="Fujisawa M."/>
            <person name="Namiki N."/>
            <person name="Mizuno H."/>
            <person name="Yamamoto K."/>
            <person name="Antonio B.A."/>
            <person name="Baba T."/>
            <person name="Sakata K."/>
            <person name="Nagamura Y."/>
            <person name="Aoki H."/>
            <person name="Arikawa K."/>
            <person name="Arita K."/>
            <person name="Bito T."/>
            <person name="Chiden Y."/>
            <person name="Fujitsuka N."/>
            <person name="Fukunaka R."/>
            <person name="Hamada M."/>
            <person name="Harada C."/>
            <person name="Hayashi A."/>
            <person name="Hijishita S."/>
            <person name="Honda M."/>
            <person name="Hosokawa S."/>
            <person name="Ichikawa Y."/>
            <person name="Idonuma A."/>
            <person name="Iijima M."/>
            <person name="Ikeda M."/>
            <person name="Ikeno M."/>
            <person name="Ito K."/>
            <person name="Ito S."/>
            <person name="Ito T."/>
            <person name="Ito Y."/>
            <person name="Ito Y."/>
            <person name="Iwabuchi A."/>
            <person name="Kamiya K."/>
            <person name="Karasawa W."/>
            <person name="Kurita K."/>
            <person name="Katagiri S."/>
            <person name="Kikuta A."/>
            <person name="Kobayashi H."/>
            <person name="Kobayashi N."/>
            <person name="Machita K."/>
            <person name="Maehara T."/>
            <person name="Masukawa M."/>
            <person name="Mizubayashi T."/>
            <person name="Mukai Y."/>
            <person name="Nagasaki H."/>
            <person name="Nagata Y."/>
            <person name="Naito S."/>
            <person name="Nakashima M."/>
            <person name="Nakama Y."/>
            <person name="Nakamichi Y."/>
            <person name="Nakamura M."/>
            <person name="Meguro A."/>
            <person name="Negishi M."/>
            <person name="Ohta I."/>
            <person name="Ohta T."/>
            <person name="Okamoto M."/>
            <person name="Ono N."/>
            <person name="Saji S."/>
            <person name="Sakaguchi M."/>
            <person name="Sakai K."/>
            <person name="Shibata M."/>
            <person name="Shimokawa T."/>
            <person name="Song J."/>
            <person name="Takazaki Y."/>
            <person name="Terasawa K."/>
            <person name="Tsugane M."/>
            <person name="Tsuji K."/>
            <person name="Ueda S."/>
            <person name="Waki K."/>
            <person name="Yamagata H."/>
            <person name="Yamamoto M."/>
            <person name="Yamamoto S."/>
            <person name="Yamane H."/>
            <person name="Yoshiki S."/>
            <person name="Yoshihara R."/>
            <person name="Yukawa K."/>
            <person name="Zhong H."/>
            <person name="Yano M."/>
            <person name="Yuan Q."/>
            <person name="Ouyang S."/>
            <person name="Liu J."/>
            <person name="Jones K.M."/>
            <person name="Gansberger K."/>
            <person name="Moffat K."/>
            <person name="Hill J."/>
            <person name="Bera J."/>
            <person name="Fadrosh D."/>
            <person name="Jin S."/>
            <person name="Johri S."/>
            <person name="Kim M."/>
            <person name="Overton L."/>
            <person name="Reardon M."/>
            <person name="Tsitrin T."/>
            <person name="Vuong H."/>
            <person name="Weaver B."/>
            <person name="Ciecko A."/>
            <person name="Tallon L."/>
            <person name="Jackson J."/>
            <person name="Pai G."/>
            <person name="Aken S.V."/>
            <person name="Utterback T."/>
            <person name="Reidmuller S."/>
            <person name="Feldblyum T."/>
            <person name="Hsiao J."/>
            <person name="Zismann V."/>
            <person name="Iobst S."/>
            <person name="de Vazeille A.R."/>
            <person name="Buell C.R."/>
            <person name="Ying K."/>
            <person name="Li Y."/>
            <person name="Lu T."/>
            <person name="Huang Y."/>
            <person name="Zhao Q."/>
            <person name="Feng Q."/>
            <person name="Zhang L."/>
            <person name="Zhu J."/>
            <person name="Weng Q."/>
            <person name="Mu J."/>
            <person name="Lu Y."/>
            <person name="Fan D."/>
            <person name="Liu Y."/>
            <person name="Guan J."/>
            <person name="Zhang Y."/>
            <person name="Yu S."/>
            <person name="Liu X."/>
            <person name="Zhang Y."/>
            <person name="Hong G."/>
            <person name="Han B."/>
            <person name="Choisne N."/>
            <person name="Demange N."/>
            <person name="Orjeda G."/>
            <person name="Samain S."/>
            <person name="Cattolico L."/>
            <person name="Pelletier E."/>
            <person name="Couloux A."/>
            <person name="Segurens B."/>
            <person name="Wincker P."/>
            <person name="D'Hont A."/>
            <person name="Scarpelli C."/>
            <person name="Weissenbach J."/>
            <person name="Salanoubat M."/>
            <person name="Quetier F."/>
            <person name="Yu Y."/>
            <person name="Kim H.R."/>
            <person name="Rambo T."/>
            <person name="Currie J."/>
            <person name="Collura K."/>
            <person name="Luo M."/>
            <person name="Yang T."/>
            <person name="Ammiraju J.S.S."/>
            <person name="Engler F."/>
            <person name="Soderlund C."/>
            <person name="Wing R.A."/>
            <person name="Palmer L.E."/>
            <person name="de la Bastide M."/>
            <person name="Spiegel L."/>
            <person name="Nascimento L."/>
            <person name="Zutavern T."/>
            <person name="O'Shaughnessy A."/>
            <person name="Dike S."/>
            <person name="Dedhia N."/>
            <person name="Preston R."/>
            <person name="Balija V."/>
            <person name="McCombie W.R."/>
            <person name="Chow T."/>
            <person name="Chen H."/>
            <person name="Chung M."/>
            <person name="Chen C."/>
            <person name="Shaw J."/>
            <person name="Wu H."/>
            <person name="Hsiao K."/>
            <person name="Chao Y."/>
            <person name="Chu M."/>
            <person name="Cheng C."/>
            <person name="Hour A."/>
            <person name="Lee P."/>
            <person name="Lin S."/>
            <person name="Lin Y."/>
            <person name="Liou J."/>
            <person name="Liu S."/>
            <person name="Hsing Y."/>
            <person name="Raghuvanshi S."/>
            <person name="Mohanty A."/>
            <person name="Bharti A.K."/>
            <person name="Gaur A."/>
            <person name="Gupta V."/>
            <person name="Kumar D."/>
            <person name="Ravi V."/>
            <person name="Vij S."/>
            <person name="Kapur A."/>
            <person name="Khurana P."/>
            <person name="Khurana P."/>
            <person name="Khurana J.P."/>
            <person name="Tyagi A.K."/>
            <person name="Gaikwad K."/>
            <person name="Singh A."/>
            <person name="Dalal V."/>
            <person name="Srivastava S."/>
            <person name="Dixit A."/>
            <person name="Pal A.K."/>
            <person name="Ghazi I.A."/>
            <person name="Yadav M."/>
            <person name="Pandit A."/>
            <person name="Bhargava A."/>
            <person name="Sureshbabu K."/>
            <person name="Batra K."/>
            <person name="Sharma T.R."/>
            <person name="Mohapatra T."/>
            <person name="Singh N.K."/>
            <person name="Messing J."/>
            <person name="Nelson A.B."/>
            <person name="Fuks G."/>
            <person name="Kavchok S."/>
            <person name="Keizer G."/>
            <person name="Linton E."/>
            <person name="Llaca V."/>
            <person name="Song R."/>
            <person name="Tanyolac B."/>
            <person name="Young S."/>
            <person name="Ho-Il K."/>
            <person name="Hahn J.H."/>
            <person name="Sangsakoo G."/>
            <person name="Vanavichit A."/>
            <person name="de Mattos Luiz.A.T."/>
            <person name="Zimmer P.D."/>
            <person name="Malone G."/>
            <person name="Dellagostin O."/>
            <person name="de Oliveira A.C."/>
            <person name="Bevan M."/>
            <person name="Bancroft I."/>
            <person name="Minx P."/>
            <person name="Cordum H."/>
            <person name="Wilson R."/>
            <person name="Cheng Z."/>
            <person name="Jin W."/>
            <person name="Jiang J."/>
            <person name="Leong S.A."/>
            <person name="Iwama H."/>
            <person name="Gojobori T."/>
            <person name="Itoh T."/>
            <person name="Niimura Y."/>
            <person name="Fujii Y."/>
            <person name="Habara T."/>
            <person name="Sakai H."/>
            <person name="Sato Y."/>
            <person name="Wilson G."/>
            <person name="Kumar K."/>
            <person name="McCouch S."/>
            <person name="Juretic N."/>
            <person name="Hoen D."/>
            <person name="Wright S."/>
            <person name="Bruskiewich R."/>
            <person name="Bureau T."/>
            <person name="Miyao A."/>
            <person name="Hirochika H."/>
            <person name="Nishikawa T."/>
            <person name="Kadowaki K."/>
            <person name="Sugiura M."/>
            <person name="Burr B."/>
            <person name="Sasaki T."/>
        </authorList>
    </citation>
    <scope>NUCLEOTIDE SEQUENCE [LARGE SCALE GENOMIC DNA]</scope>
    <source>
        <strain evidence="2">cv. Nipponbare</strain>
    </source>
</reference>
<dbReference type="Proteomes" id="UP000059680">
    <property type="component" value="Chromosome 8"/>
</dbReference>
<evidence type="ECO:0000313" key="2">
    <source>
        <dbReference type="Proteomes" id="UP000059680"/>
    </source>
</evidence>
<accession>A0A0P0XFU9</accession>
<dbReference type="EMBL" id="AP014964">
    <property type="protein sequence ID" value="BAT05549.1"/>
    <property type="molecule type" value="Genomic_DNA"/>
</dbReference>
<sequence>TEAYQSSLILTTLQVMAGNYDLWSGSLHFLRVLLKILPSLSTLTGIADSIYLLRLQKQARAAAGCIPSTHFSVAMLAC</sequence>
<reference evidence="1 2" key="2">
    <citation type="journal article" date="2013" name="Plant Cell Physiol.">
        <title>Rice Annotation Project Database (RAP-DB): an integrative and interactive database for rice genomics.</title>
        <authorList>
            <person name="Sakai H."/>
            <person name="Lee S.S."/>
            <person name="Tanaka T."/>
            <person name="Numa H."/>
            <person name="Kim J."/>
            <person name="Kawahara Y."/>
            <person name="Wakimoto H."/>
            <person name="Yang C.C."/>
            <person name="Iwamoto M."/>
            <person name="Abe T."/>
            <person name="Yamada Y."/>
            <person name="Muto A."/>
            <person name="Inokuchi H."/>
            <person name="Ikemura T."/>
            <person name="Matsumoto T."/>
            <person name="Sasaki T."/>
            <person name="Itoh T."/>
        </authorList>
    </citation>
    <scope>NUCLEOTIDE SEQUENCE [LARGE SCALE GENOMIC DNA]</scope>
    <source>
        <strain evidence="2">cv. Nipponbare</strain>
    </source>
</reference>
<name>A0A0P0XFU9_ORYSJ</name>
<gene>
    <name evidence="1" type="ordered locus">Os08g0430800</name>
    <name evidence="1" type="ORF">OSNPB_080430800</name>
</gene>
<keyword evidence="2" id="KW-1185">Reference proteome</keyword>
<dbReference type="AlphaFoldDB" id="A0A0P0XFU9"/>
<evidence type="ECO:0000313" key="1">
    <source>
        <dbReference type="EMBL" id="BAT05549.1"/>
    </source>
</evidence>
<organism evidence="1 2">
    <name type="scientific">Oryza sativa subsp. japonica</name>
    <name type="common">Rice</name>
    <dbReference type="NCBI Taxonomy" id="39947"/>
    <lineage>
        <taxon>Eukaryota</taxon>
        <taxon>Viridiplantae</taxon>
        <taxon>Streptophyta</taxon>
        <taxon>Embryophyta</taxon>
        <taxon>Tracheophyta</taxon>
        <taxon>Spermatophyta</taxon>
        <taxon>Magnoliopsida</taxon>
        <taxon>Liliopsida</taxon>
        <taxon>Poales</taxon>
        <taxon>Poaceae</taxon>
        <taxon>BOP clade</taxon>
        <taxon>Oryzoideae</taxon>
        <taxon>Oryzeae</taxon>
        <taxon>Oryzinae</taxon>
        <taxon>Oryza</taxon>
        <taxon>Oryza sativa</taxon>
    </lineage>
</organism>